<reference evidence="1" key="1">
    <citation type="submission" date="2020-02" db="EMBL/GenBank/DDBJ databases">
        <authorList>
            <person name="Meier V. D."/>
        </authorList>
    </citation>
    <scope>NUCLEOTIDE SEQUENCE</scope>
    <source>
        <strain evidence="1">AVDCRST_MAG73</strain>
    </source>
</reference>
<gene>
    <name evidence="1" type="ORF">AVDCRST_MAG73-3552</name>
</gene>
<dbReference type="AlphaFoldDB" id="A0A6J4UU25"/>
<organism evidence="1">
    <name type="scientific">uncultured Thermomicrobiales bacterium</name>
    <dbReference type="NCBI Taxonomy" id="1645740"/>
    <lineage>
        <taxon>Bacteria</taxon>
        <taxon>Pseudomonadati</taxon>
        <taxon>Thermomicrobiota</taxon>
        <taxon>Thermomicrobia</taxon>
        <taxon>Thermomicrobiales</taxon>
        <taxon>environmental samples</taxon>
    </lineage>
</organism>
<accession>A0A6J4UU25</accession>
<sequence>MKRRCGPALQFDRRSVRLIWAVAAVGLLAMPVEYRAGASSAHPHALVQLWAEAARGGINHHPVPAGHGHFDLEANAPRLVVADRYGPDVPELSSSTGPAEHVAAFAAAGASGLLVSLPKSRLLLAATPVWRGRTQTPEPPPPRGLVAC</sequence>
<dbReference type="EMBL" id="CADCWE010000236">
    <property type="protein sequence ID" value="CAA9559841.1"/>
    <property type="molecule type" value="Genomic_DNA"/>
</dbReference>
<evidence type="ECO:0000313" key="1">
    <source>
        <dbReference type="EMBL" id="CAA9559841.1"/>
    </source>
</evidence>
<protein>
    <submittedName>
        <fullName evidence="1">Uncharacterized protein</fullName>
    </submittedName>
</protein>
<proteinExistence type="predicted"/>
<name>A0A6J4UU25_9BACT</name>